<dbReference type="Proteomes" id="UP000266673">
    <property type="component" value="Unassembled WGS sequence"/>
</dbReference>
<sequence>LFAKDMTQLGRTDLVTHRIFTDNVPPVSSRPYMVPLAEQTFINEEVQRMLDNKLIKESSSPWTSLVVLVTKKNRKKRF</sequence>
<reference evidence="1 2" key="1">
    <citation type="submission" date="2018-06" db="EMBL/GenBank/DDBJ databases">
        <title>Comparative genomics reveals the genomic features of Rhizophagus irregularis, R. cerebriforme, R. diaphanum and Gigaspora rosea, and their symbiotic lifestyle signature.</title>
        <authorList>
            <person name="Morin E."/>
            <person name="San Clemente H."/>
            <person name="Chen E.C.H."/>
            <person name="De La Providencia I."/>
            <person name="Hainaut M."/>
            <person name="Kuo A."/>
            <person name="Kohler A."/>
            <person name="Murat C."/>
            <person name="Tang N."/>
            <person name="Roy S."/>
            <person name="Loubradou J."/>
            <person name="Henrissat B."/>
            <person name="Grigoriev I.V."/>
            <person name="Corradi N."/>
            <person name="Roux C."/>
            <person name="Martin F.M."/>
        </authorList>
    </citation>
    <scope>NUCLEOTIDE SEQUENCE [LARGE SCALE GENOMIC DNA]</scope>
    <source>
        <strain evidence="1 2">DAOM 194757</strain>
    </source>
</reference>
<evidence type="ECO:0000313" key="2">
    <source>
        <dbReference type="Proteomes" id="UP000266673"/>
    </source>
</evidence>
<name>A0A397TXI6_9GLOM</name>
<dbReference type="AlphaFoldDB" id="A0A397TXI6"/>
<proteinExistence type="predicted"/>
<gene>
    <name evidence="1" type="ORF">C2G38_1913621</name>
</gene>
<dbReference type="InterPro" id="IPR043502">
    <property type="entry name" value="DNA/RNA_pol_sf"/>
</dbReference>
<protein>
    <submittedName>
        <fullName evidence="1">Uncharacterized protein</fullName>
    </submittedName>
</protein>
<dbReference type="SUPFAM" id="SSF56672">
    <property type="entry name" value="DNA/RNA polymerases"/>
    <property type="match status" value="1"/>
</dbReference>
<dbReference type="OrthoDB" id="2448050at2759"/>
<evidence type="ECO:0000313" key="1">
    <source>
        <dbReference type="EMBL" id="RIA99891.1"/>
    </source>
</evidence>
<feature type="non-terminal residue" evidence="1">
    <location>
        <position position="78"/>
    </location>
</feature>
<keyword evidence="2" id="KW-1185">Reference proteome</keyword>
<organism evidence="1 2">
    <name type="scientific">Gigaspora rosea</name>
    <dbReference type="NCBI Taxonomy" id="44941"/>
    <lineage>
        <taxon>Eukaryota</taxon>
        <taxon>Fungi</taxon>
        <taxon>Fungi incertae sedis</taxon>
        <taxon>Mucoromycota</taxon>
        <taxon>Glomeromycotina</taxon>
        <taxon>Glomeromycetes</taxon>
        <taxon>Diversisporales</taxon>
        <taxon>Gigasporaceae</taxon>
        <taxon>Gigaspora</taxon>
    </lineage>
</organism>
<dbReference type="Gene3D" id="3.10.10.10">
    <property type="entry name" value="HIV Type 1 Reverse Transcriptase, subunit A, domain 1"/>
    <property type="match status" value="1"/>
</dbReference>
<dbReference type="STRING" id="44941.A0A397TXI6"/>
<dbReference type="EMBL" id="QKWP01006431">
    <property type="protein sequence ID" value="RIA99891.1"/>
    <property type="molecule type" value="Genomic_DNA"/>
</dbReference>
<accession>A0A397TXI6</accession>
<comment type="caution">
    <text evidence="1">The sequence shown here is derived from an EMBL/GenBank/DDBJ whole genome shotgun (WGS) entry which is preliminary data.</text>
</comment>
<feature type="non-terminal residue" evidence="1">
    <location>
        <position position="1"/>
    </location>
</feature>